<evidence type="ECO:0000313" key="3">
    <source>
        <dbReference type="Proteomes" id="UP001218218"/>
    </source>
</evidence>
<gene>
    <name evidence="2" type="ORF">DFH08DRAFT_901213</name>
</gene>
<organism evidence="2 3">
    <name type="scientific">Mycena albidolilacea</name>
    <dbReference type="NCBI Taxonomy" id="1033008"/>
    <lineage>
        <taxon>Eukaryota</taxon>
        <taxon>Fungi</taxon>
        <taxon>Dikarya</taxon>
        <taxon>Basidiomycota</taxon>
        <taxon>Agaricomycotina</taxon>
        <taxon>Agaricomycetes</taxon>
        <taxon>Agaricomycetidae</taxon>
        <taxon>Agaricales</taxon>
        <taxon>Marasmiineae</taxon>
        <taxon>Mycenaceae</taxon>
        <taxon>Mycena</taxon>
    </lineage>
</organism>
<dbReference type="AlphaFoldDB" id="A0AAD6Z530"/>
<keyword evidence="3" id="KW-1185">Reference proteome</keyword>
<protein>
    <submittedName>
        <fullName evidence="2">Uncharacterized protein</fullName>
    </submittedName>
</protein>
<comment type="caution">
    <text evidence="2">The sequence shown here is derived from an EMBL/GenBank/DDBJ whole genome shotgun (WGS) entry which is preliminary data.</text>
</comment>
<proteinExistence type="predicted"/>
<dbReference type="Proteomes" id="UP001218218">
    <property type="component" value="Unassembled WGS sequence"/>
</dbReference>
<name>A0AAD6Z530_9AGAR</name>
<dbReference type="EMBL" id="JARIHO010000089">
    <property type="protein sequence ID" value="KAJ7307092.1"/>
    <property type="molecule type" value="Genomic_DNA"/>
</dbReference>
<accession>A0AAD6Z530</accession>
<feature type="compositionally biased region" description="Acidic residues" evidence="1">
    <location>
        <begin position="368"/>
        <end position="380"/>
    </location>
</feature>
<reference evidence="2" key="1">
    <citation type="submission" date="2023-03" db="EMBL/GenBank/DDBJ databases">
        <title>Massive genome expansion in bonnet fungi (Mycena s.s.) driven by repeated elements and novel gene families across ecological guilds.</title>
        <authorList>
            <consortium name="Lawrence Berkeley National Laboratory"/>
            <person name="Harder C.B."/>
            <person name="Miyauchi S."/>
            <person name="Viragh M."/>
            <person name="Kuo A."/>
            <person name="Thoen E."/>
            <person name="Andreopoulos B."/>
            <person name="Lu D."/>
            <person name="Skrede I."/>
            <person name="Drula E."/>
            <person name="Henrissat B."/>
            <person name="Morin E."/>
            <person name="Kohler A."/>
            <person name="Barry K."/>
            <person name="LaButti K."/>
            <person name="Morin E."/>
            <person name="Salamov A."/>
            <person name="Lipzen A."/>
            <person name="Mereny Z."/>
            <person name="Hegedus B."/>
            <person name="Baldrian P."/>
            <person name="Stursova M."/>
            <person name="Weitz H."/>
            <person name="Taylor A."/>
            <person name="Grigoriev I.V."/>
            <person name="Nagy L.G."/>
            <person name="Martin F."/>
            <person name="Kauserud H."/>
        </authorList>
    </citation>
    <scope>NUCLEOTIDE SEQUENCE</scope>
    <source>
        <strain evidence="2">CBHHK002</strain>
    </source>
</reference>
<evidence type="ECO:0000313" key="2">
    <source>
        <dbReference type="EMBL" id="KAJ7307092.1"/>
    </source>
</evidence>
<feature type="region of interest" description="Disordered" evidence="1">
    <location>
        <begin position="368"/>
        <end position="397"/>
    </location>
</feature>
<evidence type="ECO:0000256" key="1">
    <source>
        <dbReference type="SAM" id="MobiDB-lite"/>
    </source>
</evidence>
<sequence length="423" mass="47794">MTSVDDVDQLHSGVARYGHILSEKSAELQRDTFFFAHMGGFPIRLVLGLNQQITPVTPATLQRWADLMVGRHHEFFLCPVTVNPKGIMSYSMTPTGPTILPDSDDPLPPGNYGWYRNPILGPSEFPELTGVHMAVRNRSFEHNVTFMGDKLWALYTFPADLERRVLARDTQRCRVTGHTIDIMSTWIVPPPWSWTVANSWDPPEIVPKLSDDGLHPLGMDCTPFLVAANAITLRKDLKLHFYNHNFTVDADDNYRVVILRDMGEARNLLPTHLPRHGAHDANDFMFFRLHLRYSMNFMLLGGDIQEKYPPHVILHEMDQLGVPGPCDCDDPDREMAPLDDPRWQTELGQAILADVIRIKAAASFNSYSDEELESESDEECEPKSDEANDASTAARASSQPFWWDLGWINEGEEAQAVPVSQKS</sequence>